<evidence type="ECO:0000313" key="3">
    <source>
        <dbReference type="Proteomes" id="UP001345219"/>
    </source>
</evidence>
<accession>A0AAN7K5F7</accession>
<proteinExistence type="predicted"/>
<organism evidence="2 3">
    <name type="scientific">Trapa incisa</name>
    <dbReference type="NCBI Taxonomy" id="236973"/>
    <lineage>
        <taxon>Eukaryota</taxon>
        <taxon>Viridiplantae</taxon>
        <taxon>Streptophyta</taxon>
        <taxon>Embryophyta</taxon>
        <taxon>Tracheophyta</taxon>
        <taxon>Spermatophyta</taxon>
        <taxon>Magnoliopsida</taxon>
        <taxon>eudicotyledons</taxon>
        <taxon>Gunneridae</taxon>
        <taxon>Pentapetalae</taxon>
        <taxon>rosids</taxon>
        <taxon>malvids</taxon>
        <taxon>Myrtales</taxon>
        <taxon>Lythraceae</taxon>
        <taxon>Trapa</taxon>
    </lineage>
</organism>
<keyword evidence="3" id="KW-1185">Reference proteome</keyword>
<comment type="caution">
    <text evidence="2">The sequence shown here is derived from an EMBL/GenBank/DDBJ whole genome shotgun (WGS) entry which is preliminary data.</text>
</comment>
<dbReference type="EMBL" id="JAXIOK010000009">
    <property type="protein sequence ID" value="KAK4762118.1"/>
    <property type="molecule type" value="Genomic_DNA"/>
</dbReference>
<gene>
    <name evidence="2" type="ORF">SAY87_030002</name>
</gene>
<evidence type="ECO:0000256" key="1">
    <source>
        <dbReference type="SAM" id="MobiDB-lite"/>
    </source>
</evidence>
<feature type="region of interest" description="Disordered" evidence="1">
    <location>
        <begin position="21"/>
        <end position="52"/>
    </location>
</feature>
<name>A0AAN7K5F7_9MYRT</name>
<feature type="compositionally biased region" description="Polar residues" evidence="1">
    <location>
        <begin position="29"/>
        <end position="41"/>
    </location>
</feature>
<protein>
    <submittedName>
        <fullName evidence="2">Uncharacterized protein</fullName>
    </submittedName>
</protein>
<evidence type="ECO:0000313" key="2">
    <source>
        <dbReference type="EMBL" id="KAK4762118.1"/>
    </source>
</evidence>
<dbReference type="AlphaFoldDB" id="A0AAN7K5F7"/>
<sequence length="134" mass="15339">MSAYSRVQHLRLTIIGCKKSGRKKKLTANPENDSSEPPNSQETRHRRHDDGDYNIGRIIQDVGEPQFLQIPQRRGEVAYPAEYPREYGHLYVYICVFSLSASGVECLRTAFASIDDASMENYDHFLRPLLIDHA</sequence>
<dbReference type="Proteomes" id="UP001345219">
    <property type="component" value="Chromosome 23"/>
</dbReference>
<reference evidence="2 3" key="1">
    <citation type="journal article" date="2023" name="Hortic Res">
        <title>Pangenome of water caltrop reveals structural variations and asymmetric subgenome divergence after allopolyploidization.</title>
        <authorList>
            <person name="Zhang X."/>
            <person name="Chen Y."/>
            <person name="Wang L."/>
            <person name="Yuan Y."/>
            <person name="Fang M."/>
            <person name="Shi L."/>
            <person name="Lu R."/>
            <person name="Comes H.P."/>
            <person name="Ma Y."/>
            <person name="Chen Y."/>
            <person name="Huang G."/>
            <person name="Zhou Y."/>
            <person name="Zheng Z."/>
            <person name="Qiu Y."/>
        </authorList>
    </citation>
    <scope>NUCLEOTIDE SEQUENCE [LARGE SCALE GENOMIC DNA]</scope>
    <source>
        <tissue evidence="2">Roots</tissue>
    </source>
</reference>